<keyword evidence="6" id="KW-1185">Reference proteome</keyword>
<keyword evidence="3" id="KW-0349">Heme</keyword>
<protein>
    <submittedName>
        <fullName evidence="5">NAD(P)H-binding</fullName>
    </submittedName>
</protein>
<dbReference type="EMBL" id="FOHO01000023">
    <property type="protein sequence ID" value="SEU06808.1"/>
    <property type="molecule type" value="Genomic_DNA"/>
</dbReference>
<dbReference type="PANTHER" id="PTHR15020">
    <property type="entry name" value="FLAVIN REDUCTASE-RELATED"/>
    <property type="match status" value="1"/>
</dbReference>
<dbReference type="InterPro" id="IPR009056">
    <property type="entry name" value="Cyt_c-like_dom"/>
</dbReference>
<dbReference type="GO" id="GO:0046872">
    <property type="term" value="F:metal ion binding"/>
    <property type="evidence" value="ECO:0007669"/>
    <property type="project" value="UniProtKB-KW"/>
</dbReference>
<dbReference type="OrthoDB" id="367683at2"/>
<evidence type="ECO:0000256" key="2">
    <source>
        <dbReference type="ARBA" id="ARBA00023004"/>
    </source>
</evidence>
<dbReference type="CDD" id="cd05243">
    <property type="entry name" value="SDR_a5"/>
    <property type="match status" value="1"/>
</dbReference>
<evidence type="ECO:0000313" key="5">
    <source>
        <dbReference type="EMBL" id="SEU06808.1"/>
    </source>
</evidence>
<dbReference type="InterPro" id="IPR016040">
    <property type="entry name" value="NAD(P)-bd_dom"/>
</dbReference>
<dbReference type="GO" id="GO:0020037">
    <property type="term" value="F:heme binding"/>
    <property type="evidence" value="ECO:0007669"/>
    <property type="project" value="InterPro"/>
</dbReference>
<reference evidence="5 6" key="1">
    <citation type="submission" date="2016-10" db="EMBL/GenBank/DDBJ databases">
        <authorList>
            <person name="de Groot N.N."/>
        </authorList>
    </citation>
    <scope>NUCLEOTIDE SEQUENCE [LARGE SCALE GENOMIC DNA]</scope>
    <source>
        <strain evidence="5 6">DSM 17862</strain>
    </source>
</reference>
<evidence type="ECO:0000259" key="4">
    <source>
        <dbReference type="PROSITE" id="PS51007"/>
    </source>
</evidence>
<dbReference type="STRING" id="364199.SAMN04489858_12323"/>
<proteinExistence type="predicted"/>
<dbReference type="PANTHER" id="PTHR15020:SF50">
    <property type="entry name" value="UPF0659 PROTEIN YMR090W"/>
    <property type="match status" value="1"/>
</dbReference>
<evidence type="ECO:0000313" key="6">
    <source>
        <dbReference type="Proteomes" id="UP000199180"/>
    </source>
</evidence>
<dbReference type="GO" id="GO:0009055">
    <property type="term" value="F:electron transfer activity"/>
    <property type="evidence" value="ECO:0007669"/>
    <property type="project" value="InterPro"/>
</dbReference>
<organism evidence="5 6">
    <name type="scientific">Paracoccus homiensis</name>
    <dbReference type="NCBI Taxonomy" id="364199"/>
    <lineage>
        <taxon>Bacteria</taxon>
        <taxon>Pseudomonadati</taxon>
        <taxon>Pseudomonadota</taxon>
        <taxon>Alphaproteobacteria</taxon>
        <taxon>Rhodobacterales</taxon>
        <taxon>Paracoccaceae</taxon>
        <taxon>Paracoccus</taxon>
    </lineage>
</organism>
<dbReference type="AlphaFoldDB" id="A0A1I0JA96"/>
<dbReference type="Pfam" id="PF13460">
    <property type="entry name" value="NAD_binding_10"/>
    <property type="match status" value="1"/>
</dbReference>
<dbReference type="InterPro" id="IPR036291">
    <property type="entry name" value="NAD(P)-bd_dom_sf"/>
</dbReference>
<gene>
    <name evidence="5" type="ORF">SAMN04489858_12323</name>
</gene>
<dbReference type="Gene3D" id="3.40.50.720">
    <property type="entry name" value="NAD(P)-binding Rossmann-like Domain"/>
    <property type="match status" value="1"/>
</dbReference>
<name>A0A1I0JA96_9RHOB</name>
<dbReference type="SUPFAM" id="SSF51735">
    <property type="entry name" value="NAD(P)-binding Rossmann-fold domains"/>
    <property type="match status" value="1"/>
</dbReference>
<feature type="domain" description="Cytochrome c" evidence="4">
    <location>
        <begin position="40"/>
        <end position="130"/>
    </location>
</feature>
<dbReference type="Proteomes" id="UP000199180">
    <property type="component" value="Unassembled WGS sequence"/>
</dbReference>
<sequence>MTKHILIAGATGKTGRILTRLLIDQGHAVTALVRDGSDTGVLPEGAELRRADLTNLQPGVCHGADVVIFAAGSGGSTGPDMTEKVDRQGAMRLVDLARDAGAGRFVMLSSVGADQAEPGGDLAHYLKAKHDADQHLKASGLTYAILRPVALTDDDPGNGVILGDDVDKTAKASRADVARVLARAATTDELDGQALNMQSA</sequence>
<evidence type="ECO:0000256" key="1">
    <source>
        <dbReference type="ARBA" id="ARBA00022723"/>
    </source>
</evidence>
<evidence type="ECO:0000256" key="3">
    <source>
        <dbReference type="PROSITE-ProRule" id="PRU00433"/>
    </source>
</evidence>
<keyword evidence="2 3" id="KW-0408">Iron</keyword>
<dbReference type="RefSeq" id="WP_090737979.1">
    <property type="nucleotide sequence ID" value="NZ_FOHO01000023.1"/>
</dbReference>
<dbReference type="PROSITE" id="PS51007">
    <property type="entry name" value="CYTC"/>
    <property type="match status" value="1"/>
</dbReference>
<keyword evidence="1 3" id="KW-0479">Metal-binding</keyword>
<accession>A0A1I0JA96</accession>